<comment type="caution">
    <text evidence="1">The sequence shown here is derived from an EMBL/GenBank/DDBJ whole genome shotgun (WGS) entry which is preliminary data.</text>
</comment>
<gene>
    <name evidence="1" type="ORF">BE21_32140</name>
</gene>
<protein>
    <recommendedName>
        <fullName evidence="3">FAD/NAD(P)-binding domain-containing protein</fullName>
    </recommendedName>
</protein>
<dbReference type="InterPro" id="IPR036188">
    <property type="entry name" value="FAD/NAD-bd_sf"/>
</dbReference>
<dbReference type="Gene3D" id="3.50.50.60">
    <property type="entry name" value="FAD/NAD(P)-binding domain"/>
    <property type="match status" value="1"/>
</dbReference>
<proteinExistence type="predicted"/>
<dbReference type="Proteomes" id="UP000075502">
    <property type="component" value="Unassembled WGS sequence"/>
</dbReference>
<dbReference type="PRINTS" id="PR00411">
    <property type="entry name" value="PNDRDTASEI"/>
</dbReference>
<evidence type="ECO:0000313" key="2">
    <source>
        <dbReference type="Proteomes" id="UP000075502"/>
    </source>
</evidence>
<dbReference type="EMBL" id="JEME01001531">
    <property type="protein sequence ID" value="KYG06918.1"/>
    <property type="molecule type" value="Genomic_DNA"/>
</dbReference>
<dbReference type="AlphaFoldDB" id="A0A150TR29"/>
<organism evidence="1 2">
    <name type="scientific">Sorangium cellulosum</name>
    <name type="common">Polyangium cellulosum</name>
    <dbReference type="NCBI Taxonomy" id="56"/>
    <lineage>
        <taxon>Bacteria</taxon>
        <taxon>Pseudomonadati</taxon>
        <taxon>Myxococcota</taxon>
        <taxon>Polyangia</taxon>
        <taxon>Polyangiales</taxon>
        <taxon>Polyangiaceae</taxon>
        <taxon>Sorangium</taxon>
    </lineage>
</organism>
<name>A0A150TR29_SORCE</name>
<evidence type="ECO:0000313" key="1">
    <source>
        <dbReference type="EMBL" id="KYG06918.1"/>
    </source>
</evidence>
<evidence type="ECO:0008006" key="3">
    <source>
        <dbReference type="Google" id="ProtNLM"/>
    </source>
</evidence>
<reference evidence="1 2" key="1">
    <citation type="submission" date="2014-02" db="EMBL/GenBank/DDBJ databases">
        <title>The small core and large imbalanced accessory genome model reveals a collaborative survival strategy of Sorangium cellulosum strains in nature.</title>
        <authorList>
            <person name="Han K."/>
            <person name="Peng R."/>
            <person name="Blom J."/>
            <person name="Li Y.-Z."/>
        </authorList>
    </citation>
    <scope>NUCLEOTIDE SEQUENCE [LARGE SCALE GENOMIC DNA]</scope>
    <source>
        <strain evidence="1 2">So0007-03</strain>
    </source>
</reference>
<dbReference type="PANTHER" id="PTHR38663:SF1">
    <property type="entry name" value="L-ORNITHINE N(5)-MONOOXYGENASE"/>
    <property type="match status" value="1"/>
</dbReference>
<dbReference type="PANTHER" id="PTHR38663">
    <property type="match status" value="1"/>
</dbReference>
<accession>A0A150TR29</accession>
<dbReference type="Pfam" id="PF13738">
    <property type="entry name" value="Pyr_redox_3"/>
    <property type="match status" value="1"/>
</dbReference>
<sequence>MARLRRRRERRSERVMSLPLDWLIIGGGVHGTYLSHALVQRGGASPDRVRVLDPHPQPLDTFWRVTGATGMTYLRSPGVHHLDLDPYALRRFAKRGAGRRHARFVYPYDRPGLEFFRLHTEHVVREHRLDARRERCRAHRIERTETGYRVETDLGSLLTRRLVLAVGLAEQLCIPRWAQALAAHAEARVHHIFAPSFRREDLAGASSVAIVGGGISAAQLACALAAAGTEVTVVARHEARVHRFDSDPEWLGPRAMTGFTRTRDLAERRRQIAAARHRGSMPPEIASALRREARTGRVRWVEAEPLALDAKGDRVFLQLDRPPHAVQADRVVLATGFDSHRPGGSLVDDAALDRLGLRCAACGYPVVSARLEWGPGLFVSGPLAELELGPTARNIAGARAAAERLAGAA</sequence>
<dbReference type="SUPFAM" id="SSF51905">
    <property type="entry name" value="FAD/NAD(P)-binding domain"/>
    <property type="match status" value="1"/>
</dbReference>